<feature type="compositionally biased region" description="Low complexity" evidence="1">
    <location>
        <begin position="95"/>
        <end position="136"/>
    </location>
</feature>
<name>A0A5P1WZW5_9LACO</name>
<gene>
    <name evidence="4" type="ORF">F0161_04400</name>
</gene>
<keyword evidence="2" id="KW-0732">Signal</keyword>
<dbReference type="Pfam" id="PF01476">
    <property type="entry name" value="LysM"/>
    <property type="match status" value="1"/>
</dbReference>
<feature type="chain" id="PRO_5024886345" evidence="2">
    <location>
        <begin position="32"/>
        <end position="213"/>
    </location>
</feature>
<dbReference type="InterPro" id="IPR036779">
    <property type="entry name" value="LysM_dom_sf"/>
</dbReference>
<dbReference type="KEGG" id="lnn:F0161_04400"/>
<evidence type="ECO:0000259" key="3">
    <source>
        <dbReference type="PROSITE" id="PS51782"/>
    </source>
</evidence>
<dbReference type="InterPro" id="IPR018392">
    <property type="entry name" value="LysM"/>
</dbReference>
<accession>A0A5P1WZW5</accession>
<keyword evidence="5" id="KW-1185">Reference proteome</keyword>
<proteinExistence type="predicted"/>
<dbReference type="OrthoDB" id="117366at2"/>
<evidence type="ECO:0000313" key="5">
    <source>
        <dbReference type="Proteomes" id="UP000325295"/>
    </source>
</evidence>
<organism evidence="4 5">
    <name type="scientific">Paucilactobacillus nenjiangensis</name>
    <dbReference type="NCBI Taxonomy" id="1296540"/>
    <lineage>
        <taxon>Bacteria</taxon>
        <taxon>Bacillati</taxon>
        <taxon>Bacillota</taxon>
        <taxon>Bacilli</taxon>
        <taxon>Lactobacillales</taxon>
        <taxon>Lactobacillaceae</taxon>
        <taxon>Paucilactobacillus</taxon>
    </lineage>
</organism>
<evidence type="ECO:0000256" key="1">
    <source>
        <dbReference type="SAM" id="MobiDB-lite"/>
    </source>
</evidence>
<evidence type="ECO:0000256" key="2">
    <source>
        <dbReference type="SAM" id="SignalP"/>
    </source>
</evidence>
<reference evidence="4 5" key="1">
    <citation type="submission" date="2019-09" db="EMBL/GenBank/DDBJ databases">
        <title>Complete Genome Sequence of Lactobacillus nenjiangensis SH-Y15, isolated from sauerkraut.</title>
        <authorList>
            <person name="Yang H."/>
        </authorList>
    </citation>
    <scope>NUCLEOTIDE SEQUENCE [LARGE SCALE GENOMIC DNA]</scope>
    <source>
        <strain evidence="4 5">SH-Y15</strain>
    </source>
</reference>
<dbReference type="Proteomes" id="UP000325295">
    <property type="component" value="Chromosome"/>
</dbReference>
<dbReference type="SUPFAM" id="SSF54106">
    <property type="entry name" value="LysM domain"/>
    <property type="match status" value="1"/>
</dbReference>
<feature type="domain" description="LysM" evidence="3">
    <location>
        <begin position="33"/>
        <end position="80"/>
    </location>
</feature>
<dbReference type="PROSITE" id="PS51782">
    <property type="entry name" value="LYSM"/>
    <property type="match status" value="1"/>
</dbReference>
<dbReference type="EMBL" id="CP043939">
    <property type="protein sequence ID" value="QER67170.1"/>
    <property type="molecule type" value="Genomic_DNA"/>
</dbReference>
<dbReference type="CDD" id="cd00118">
    <property type="entry name" value="LysM"/>
    <property type="match status" value="1"/>
</dbReference>
<feature type="region of interest" description="Disordered" evidence="1">
    <location>
        <begin position="93"/>
        <end position="136"/>
    </location>
</feature>
<sequence length="213" mass="22325">MNFKKNALKFSVAVAGAVTLGFAATSIQANADEIYTVKSGDTLSGISFTYANDYSLIDSLASNNNIADKNLIYVGEQLMITDNGTIREATDQEVATTPAADESATASTDTTSSAATDTTSTTTTTDTTSASSTYTSNVSGSEAAAKAWIANKESGGSYTASNGQYYGKYQLSLSYLNGDTSAANQEAVADNYVTSRYGSWVAAQTFWQQNGSY</sequence>
<dbReference type="SMART" id="SM00257">
    <property type="entry name" value="LysM"/>
    <property type="match status" value="1"/>
</dbReference>
<feature type="signal peptide" evidence="2">
    <location>
        <begin position="1"/>
        <end position="31"/>
    </location>
</feature>
<dbReference type="AlphaFoldDB" id="A0A5P1WZW5"/>
<protein>
    <submittedName>
        <fullName evidence="4">LysM peptidoglycan-binding domain-containing protein</fullName>
    </submittedName>
</protein>
<evidence type="ECO:0000313" key="4">
    <source>
        <dbReference type="EMBL" id="QER67170.1"/>
    </source>
</evidence>
<dbReference type="Gene3D" id="3.10.350.10">
    <property type="entry name" value="LysM domain"/>
    <property type="match status" value="1"/>
</dbReference>
<dbReference type="RefSeq" id="WP_150203831.1">
    <property type="nucleotide sequence ID" value="NZ_CP043939.1"/>
</dbReference>